<reference evidence="1 2" key="1">
    <citation type="journal article" date="2021" name="BMC Genomics">
        <title>Datura genome reveals duplications of psychoactive alkaloid biosynthetic genes and high mutation rate following tissue culture.</title>
        <authorList>
            <person name="Rajewski A."/>
            <person name="Carter-House D."/>
            <person name="Stajich J."/>
            <person name="Litt A."/>
        </authorList>
    </citation>
    <scope>NUCLEOTIDE SEQUENCE [LARGE SCALE GENOMIC DNA]</scope>
    <source>
        <strain evidence="1">AR-01</strain>
    </source>
</reference>
<dbReference type="EMBL" id="JACEIK010002162">
    <property type="protein sequence ID" value="MCD9559520.1"/>
    <property type="molecule type" value="Genomic_DNA"/>
</dbReference>
<evidence type="ECO:0000313" key="2">
    <source>
        <dbReference type="Proteomes" id="UP000823775"/>
    </source>
</evidence>
<name>A0ABS8UN39_DATST</name>
<gene>
    <name evidence="1" type="ORF">HAX54_017520</name>
</gene>
<keyword evidence="2" id="KW-1185">Reference proteome</keyword>
<evidence type="ECO:0000313" key="1">
    <source>
        <dbReference type="EMBL" id="MCD9559520.1"/>
    </source>
</evidence>
<proteinExistence type="predicted"/>
<dbReference type="PANTHER" id="PTHR31470">
    <property type="entry name" value="CYSTEINE PROTEINASES SUPERFAMILY PROTEIN-RELATED-RELATED"/>
    <property type="match status" value="1"/>
</dbReference>
<organism evidence="1 2">
    <name type="scientific">Datura stramonium</name>
    <name type="common">Jimsonweed</name>
    <name type="synonym">Common thornapple</name>
    <dbReference type="NCBI Taxonomy" id="4076"/>
    <lineage>
        <taxon>Eukaryota</taxon>
        <taxon>Viridiplantae</taxon>
        <taxon>Streptophyta</taxon>
        <taxon>Embryophyta</taxon>
        <taxon>Tracheophyta</taxon>
        <taxon>Spermatophyta</taxon>
        <taxon>Magnoliopsida</taxon>
        <taxon>eudicotyledons</taxon>
        <taxon>Gunneridae</taxon>
        <taxon>Pentapetalae</taxon>
        <taxon>asterids</taxon>
        <taxon>lamiids</taxon>
        <taxon>Solanales</taxon>
        <taxon>Solanaceae</taxon>
        <taxon>Solanoideae</taxon>
        <taxon>Datureae</taxon>
        <taxon>Datura</taxon>
    </lineage>
</organism>
<dbReference type="Proteomes" id="UP000823775">
    <property type="component" value="Unassembled WGS sequence"/>
</dbReference>
<protein>
    <submittedName>
        <fullName evidence="1">Uncharacterized protein</fullName>
    </submittedName>
</protein>
<sequence>MNDIKKKAEASKSEQDDVMLLRQDIMIFKKSSGNESGDTLKTVSTEEIHEGDEVGCSHVNKDVKDLTIILTPIIDKKHPFENVSILEPHENNLLKSYAKWINEGWLKNHAQKCIIIYNSFRSAGHDSSVMAEVNKLAKILPLYLSLNRFYHVQKDTDWSRDESYMDKSQSDPLEVRFVDHLP</sequence>
<dbReference type="PANTHER" id="PTHR31470:SF40">
    <property type="entry name" value="UBIQUITIN-LIKE PROTEASE FAMILY PROFILE DOMAIN-CONTAINING PROTEIN"/>
    <property type="match status" value="1"/>
</dbReference>
<accession>A0ABS8UN39</accession>
<comment type="caution">
    <text evidence="1">The sequence shown here is derived from an EMBL/GenBank/DDBJ whole genome shotgun (WGS) entry which is preliminary data.</text>
</comment>